<dbReference type="AlphaFoldDB" id="A0AAV8UP33"/>
<dbReference type="Proteomes" id="UP001157974">
    <property type="component" value="Unassembled WGS sequence"/>
</dbReference>
<gene>
    <name evidence="1" type="ORF">NDN08_000831</name>
</gene>
<protein>
    <submittedName>
        <fullName evidence="1">Uncharacterized protein</fullName>
    </submittedName>
</protein>
<dbReference type="Pfam" id="PF16093">
    <property type="entry name" value="PAC4"/>
    <property type="match status" value="1"/>
</dbReference>
<dbReference type="EMBL" id="JAMWBK010000006">
    <property type="protein sequence ID" value="KAJ8904310.1"/>
    <property type="molecule type" value="Genomic_DNA"/>
</dbReference>
<dbReference type="PANTHER" id="PTHR33559">
    <property type="entry name" value="PROTEASOME ASSEMBLY CHAPERONE 4"/>
    <property type="match status" value="1"/>
</dbReference>
<dbReference type="PANTHER" id="PTHR33559:SF1">
    <property type="entry name" value="PROTEASOME ASSEMBLY CHAPERONE 4"/>
    <property type="match status" value="1"/>
</dbReference>
<evidence type="ECO:0000313" key="1">
    <source>
        <dbReference type="EMBL" id="KAJ8904310.1"/>
    </source>
</evidence>
<evidence type="ECO:0000313" key="2">
    <source>
        <dbReference type="Proteomes" id="UP001157974"/>
    </source>
</evidence>
<organism evidence="1 2">
    <name type="scientific">Rhodosorus marinus</name>
    <dbReference type="NCBI Taxonomy" id="101924"/>
    <lineage>
        <taxon>Eukaryota</taxon>
        <taxon>Rhodophyta</taxon>
        <taxon>Stylonematophyceae</taxon>
        <taxon>Stylonematales</taxon>
        <taxon>Stylonemataceae</taxon>
        <taxon>Rhodosorus</taxon>
    </lineage>
</organism>
<proteinExistence type="predicted"/>
<sequence length="123" mass="13453">MALEAFSESLGDSLVRYQFLWLESSVWVWVNSGRSVPMGAMAVSAPIQVSAMERDPPSSILIGALDGEFAKRLARKLAKRFGLMVYMTSSLPKNSDVLEGAVEKKILEVFVKRTKPSASTTPS</sequence>
<keyword evidence="2" id="KW-1185">Reference proteome</keyword>
<comment type="caution">
    <text evidence="1">The sequence shown here is derived from an EMBL/GenBank/DDBJ whole genome shotgun (WGS) entry which is preliminary data.</text>
</comment>
<name>A0AAV8UP33_9RHOD</name>
<dbReference type="GO" id="GO:0043248">
    <property type="term" value="P:proteasome assembly"/>
    <property type="evidence" value="ECO:0007669"/>
    <property type="project" value="InterPro"/>
</dbReference>
<reference evidence="1 2" key="1">
    <citation type="journal article" date="2023" name="Nat. Commun.">
        <title>Origin of minicircular mitochondrial genomes in red algae.</title>
        <authorList>
            <person name="Lee Y."/>
            <person name="Cho C.H."/>
            <person name="Lee Y.M."/>
            <person name="Park S.I."/>
            <person name="Yang J.H."/>
            <person name="West J.A."/>
            <person name="Bhattacharya D."/>
            <person name="Yoon H.S."/>
        </authorList>
    </citation>
    <scope>NUCLEOTIDE SEQUENCE [LARGE SCALE GENOMIC DNA]</scope>
    <source>
        <strain evidence="1 2">CCMP1338</strain>
        <tissue evidence="1">Whole cell</tissue>
    </source>
</reference>
<accession>A0AAV8UP33</accession>
<dbReference type="InterPro" id="IPR032157">
    <property type="entry name" value="PAC4"/>
</dbReference>